<dbReference type="EMBL" id="SRJD01000004">
    <property type="protein sequence ID" value="TGA99263.1"/>
    <property type="molecule type" value="Genomic_DNA"/>
</dbReference>
<comment type="similarity">
    <text evidence="1">Belongs to the 4-hydroxybenzoyl-CoA thioesterase family.</text>
</comment>
<reference evidence="3 4" key="1">
    <citation type="journal article" date="2015" name="Int. J. Syst. Evol. Microbiol.">
        <title>Sporolactobacillus shoreae sp. nov. and Sporolactobacillus spathodeae sp. nov., two spore-forming lactic acid bacteria isolated from tree barks in Thailand.</title>
        <authorList>
            <person name="Thamacharoensuk T."/>
            <person name="Kitahara M."/>
            <person name="Ohkuma M."/>
            <person name="Thongchul N."/>
            <person name="Tanasupawat S."/>
        </authorList>
    </citation>
    <scope>NUCLEOTIDE SEQUENCE [LARGE SCALE GENOMIC DNA]</scope>
    <source>
        <strain evidence="3 4">BK92</strain>
    </source>
</reference>
<organism evidence="3 4">
    <name type="scientific">Sporolactobacillus shoreae</name>
    <dbReference type="NCBI Taxonomy" id="1465501"/>
    <lineage>
        <taxon>Bacteria</taxon>
        <taxon>Bacillati</taxon>
        <taxon>Bacillota</taxon>
        <taxon>Bacilli</taxon>
        <taxon>Bacillales</taxon>
        <taxon>Sporolactobacillaceae</taxon>
        <taxon>Sporolactobacillus</taxon>
    </lineage>
</organism>
<dbReference type="InterPro" id="IPR006684">
    <property type="entry name" value="YbgC/YbaW"/>
</dbReference>
<dbReference type="InterPro" id="IPR050563">
    <property type="entry name" value="4-hydroxybenzoyl-CoA_TE"/>
</dbReference>
<proteinExistence type="inferred from homology"/>
<dbReference type="GO" id="GO:0047617">
    <property type="term" value="F:fatty acyl-CoA hydrolase activity"/>
    <property type="evidence" value="ECO:0007669"/>
    <property type="project" value="TreeGrafter"/>
</dbReference>
<dbReference type="RefSeq" id="WP_135347818.1">
    <property type="nucleotide sequence ID" value="NZ_SRJD01000004.1"/>
</dbReference>
<evidence type="ECO:0000313" key="3">
    <source>
        <dbReference type="EMBL" id="TGA99263.1"/>
    </source>
</evidence>
<evidence type="ECO:0000313" key="4">
    <source>
        <dbReference type="Proteomes" id="UP000298347"/>
    </source>
</evidence>
<name>A0A4Z0GR38_9BACL</name>
<dbReference type="PANTHER" id="PTHR31793:SF27">
    <property type="entry name" value="NOVEL THIOESTERASE SUPERFAMILY DOMAIN AND SAPOSIN A-TYPE DOMAIN CONTAINING PROTEIN (0610012H03RIK)"/>
    <property type="match status" value="1"/>
</dbReference>
<dbReference type="PANTHER" id="PTHR31793">
    <property type="entry name" value="4-HYDROXYBENZOYL-COA THIOESTERASE FAMILY MEMBER"/>
    <property type="match status" value="1"/>
</dbReference>
<gene>
    <name evidence="3" type="ORF">E4665_05645</name>
</gene>
<dbReference type="AlphaFoldDB" id="A0A4Z0GR38"/>
<sequence>METSRTRIVARYNETDKMGIIHHSQYVNWFEVARTDWIRQSGLSFRQIEERGLMMPVIGIEAHYHLPAKYDDAVIVETSIQSYDSIKMSFNYRVIRESDGALLVDGVSSHCFTDDRMHPVSLKKKDPELNRLIAGEVGLL</sequence>
<dbReference type="PIRSF" id="PIRSF003230">
    <property type="entry name" value="YbgC"/>
    <property type="match status" value="1"/>
</dbReference>
<dbReference type="CDD" id="cd00586">
    <property type="entry name" value="4HBT"/>
    <property type="match status" value="1"/>
</dbReference>
<protein>
    <submittedName>
        <fullName evidence="3">Acyl-CoA thioesterase</fullName>
    </submittedName>
</protein>
<evidence type="ECO:0000256" key="2">
    <source>
        <dbReference type="ARBA" id="ARBA00022801"/>
    </source>
</evidence>
<comment type="caution">
    <text evidence="3">The sequence shown here is derived from an EMBL/GenBank/DDBJ whole genome shotgun (WGS) entry which is preliminary data.</text>
</comment>
<dbReference type="Gene3D" id="3.10.129.10">
    <property type="entry name" value="Hotdog Thioesterase"/>
    <property type="match status" value="1"/>
</dbReference>
<dbReference type="OrthoDB" id="9800856at2"/>
<dbReference type="InterPro" id="IPR029069">
    <property type="entry name" value="HotDog_dom_sf"/>
</dbReference>
<dbReference type="Proteomes" id="UP000298347">
    <property type="component" value="Unassembled WGS sequence"/>
</dbReference>
<dbReference type="NCBIfam" id="TIGR00051">
    <property type="entry name" value="YbgC/FadM family acyl-CoA thioesterase"/>
    <property type="match status" value="1"/>
</dbReference>
<keyword evidence="2" id="KW-0378">Hydrolase</keyword>
<keyword evidence="4" id="KW-1185">Reference proteome</keyword>
<accession>A0A4Z0GR38</accession>
<dbReference type="Pfam" id="PF13279">
    <property type="entry name" value="4HBT_2"/>
    <property type="match status" value="1"/>
</dbReference>
<dbReference type="SUPFAM" id="SSF54637">
    <property type="entry name" value="Thioesterase/thiol ester dehydrase-isomerase"/>
    <property type="match status" value="1"/>
</dbReference>
<evidence type="ECO:0000256" key="1">
    <source>
        <dbReference type="ARBA" id="ARBA00005953"/>
    </source>
</evidence>